<reference evidence="1 2" key="1">
    <citation type="submission" date="2021-02" db="EMBL/GenBank/DDBJ databases">
        <authorList>
            <person name="Han P."/>
        </authorList>
    </citation>
    <scope>NUCLEOTIDE SEQUENCE [LARGE SCALE GENOMIC DNA]</scope>
    <source>
        <strain evidence="1">Candidatus Nitrospira sp. ZN2</strain>
    </source>
</reference>
<dbReference type="PANTHER" id="PTHR30595">
    <property type="entry name" value="GLPR-RELATED TRANSCRIPTIONAL REPRESSOR"/>
    <property type="match status" value="1"/>
</dbReference>
<proteinExistence type="predicted"/>
<comment type="caution">
    <text evidence="1">The sequence shown here is derived from an EMBL/GenBank/DDBJ whole genome shotgun (WGS) entry which is preliminary data.</text>
</comment>
<dbReference type="Gene3D" id="3.30.565.60">
    <property type="match status" value="1"/>
</dbReference>
<protein>
    <recommendedName>
        <fullName evidence="3">ATP-dependent DNA helicase RecG C-terminal domain-containing protein</fullName>
    </recommendedName>
</protein>
<evidence type="ECO:0000313" key="2">
    <source>
        <dbReference type="Proteomes" id="UP000675880"/>
    </source>
</evidence>
<dbReference type="RefSeq" id="WP_213040938.1">
    <property type="nucleotide sequence ID" value="NZ_CAJNBJ010000001.1"/>
</dbReference>
<sequence>MLQADFLARRLHQGNAITSGAVLNLKKSPKTLSGSLYQLIAQTHAYVLDELASGLTLAASGFRTVHRYPERVIKEAITNAIIHRDYRLNRDVQIRIFDNRI</sequence>
<evidence type="ECO:0008006" key="3">
    <source>
        <dbReference type="Google" id="ProtNLM"/>
    </source>
</evidence>
<evidence type="ECO:0000313" key="1">
    <source>
        <dbReference type="EMBL" id="CAE6709846.1"/>
    </source>
</evidence>
<keyword evidence="2" id="KW-1185">Reference proteome</keyword>
<dbReference type="PANTHER" id="PTHR30595:SF6">
    <property type="entry name" value="SCHLAFEN ALBA-2 DOMAIN-CONTAINING PROTEIN"/>
    <property type="match status" value="1"/>
</dbReference>
<accession>A0ABM8QQH0</accession>
<dbReference type="Proteomes" id="UP000675880">
    <property type="component" value="Unassembled WGS sequence"/>
</dbReference>
<dbReference type="EMBL" id="CAJNBJ010000001">
    <property type="protein sequence ID" value="CAE6709846.1"/>
    <property type="molecule type" value="Genomic_DNA"/>
</dbReference>
<gene>
    <name evidence="1" type="ORF">NSPZN2_11160</name>
</gene>
<organism evidence="1 2">
    <name type="scientific">Nitrospira defluvii</name>
    <dbReference type="NCBI Taxonomy" id="330214"/>
    <lineage>
        <taxon>Bacteria</taxon>
        <taxon>Pseudomonadati</taxon>
        <taxon>Nitrospirota</taxon>
        <taxon>Nitrospiria</taxon>
        <taxon>Nitrospirales</taxon>
        <taxon>Nitrospiraceae</taxon>
        <taxon>Nitrospira</taxon>
    </lineage>
</organism>
<name>A0ABM8QQH0_9BACT</name>
<dbReference type="InterPro" id="IPR038475">
    <property type="entry name" value="RecG_C_sf"/>
</dbReference>